<dbReference type="PROSITE" id="PS51257">
    <property type="entry name" value="PROKAR_LIPOPROTEIN"/>
    <property type="match status" value="1"/>
</dbReference>
<reference evidence="2 3" key="1">
    <citation type="submission" date="2015-02" db="EMBL/GenBank/DDBJ databases">
        <authorList>
            <person name="Ju K.-S."/>
            <person name="Doroghazi J.R."/>
            <person name="Metcalf W."/>
        </authorList>
    </citation>
    <scope>NUCLEOTIDE SEQUENCE [LARGE SCALE GENOMIC DNA]</scope>
    <source>
        <strain evidence="2 3">ATCC 31215</strain>
    </source>
</reference>
<accession>A0A0F2TIN7</accession>
<keyword evidence="3" id="KW-1185">Reference proteome</keyword>
<evidence type="ECO:0000256" key="1">
    <source>
        <dbReference type="SAM" id="SignalP"/>
    </source>
</evidence>
<comment type="caution">
    <text evidence="2">The sequence shown here is derived from an EMBL/GenBank/DDBJ whole genome shotgun (WGS) entry which is preliminary data.</text>
</comment>
<dbReference type="EMBL" id="JZKH01000006">
    <property type="protein sequence ID" value="KJS63108.1"/>
    <property type="molecule type" value="Genomic_DNA"/>
</dbReference>
<evidence type="ECO:0000313" key="2">
    <source>
        <dbReference type="EMBL" id="KJS63108.1"/>
    </source>
</evidence>
<dbReference type="PATRIC" id="fig|359131.3.peg.5617"/>
<dbReference type="Proteomes" id="UP000033699">
    <property type="component" value="Unassembled WGS sequence"/>
</dbReference>
<evidence type="ECO:0008006" key="4">
    <source>
        <dbReference type="Google" id="ProtNLM"/>
    </source>
</evidence>
<protein>
    <recommendedName>
        <fullName evidence="4">Lipoprotein</fullName>
    </recommendedName>
</protein>
<feature type="chain" id="PRO_5039692804" description="Lipoprotein" evidence="1">
    <location>
        <begin position="22"/>
        <end position="194"/>
    </location>
</feature>
<name>A0A0F2TIN7_STRR3</name>
<gene>
    <name evidence="2" type="ORF">VM95_05220</name>
</gene>
<proteinExistence type="predicted"/>
<sequence length="194" mass="20013">MAVPRTLLAAALIGSAAAVLTACTPADSRPTVAAASAAASADDLGEDVLDDDFDLMDEEQLDEPAEPEAPAPAPAASCTAPVRHPGHQVLVVVTADTAELTAQPARYACDEERYEPAGAPVHYGFAAAGVAATLLDRTPGAPPRPVRLAELVDHLDTCLADLVPAAPYACRGEAYDVVLDSHGRIMQIAELDQP</sequence>
<evidence type="ECO:0000313" key="3">
    <source>
        <dbReference type="Proteomes" id="UP000033699"/>
    </source>
</evidence>
<dbReference type="AlphaFoldDB" id="A0A0F2TIN7"/>
<keyword evidence="1" id="KW-0732">Signal</keyword>
<organism evidence="2 3">
    <name type="scientific">Streptomyces rubellomurinus (strain ATCC 31215)</name>
    <dbReference type="NCBI Taxonomy" id="359131"/>
    <lineage>
        <taxon>Bacteria</taxon>
        <taxon>Bacillati</taxon>
        <taxon>Actinomycetota</taxon>
        <taxon>Actinomycetes</taxon>
        <taxon>Kitasatosporales</taxon>
        <taxon>Streptomycetaceae</taxon>
        <taxon>Streptomyces</taxon>
    </lineage>
</organism>
<dbReference type="RefSeq" id="WP_045692826.1">
    <property type="nucleotide sequence ID" value="NZ_JZKH01000006.1"/>
</dbReference>
<dbReference type="OrthoDB" id="4236694at2"/>
<feature type="signal peptide" evidence="1">
    <location>
        <begin position="1"/>
        <end position="21"/>
    </location>
</feature>